<dbReference type="RefSeq" id="WP_216713374.1">
    <property type="nucleotide sequence ID" value="NZ_JACVEL010000001.1"/>
</dbReference>
<dbReference type="Gene3D" id="3.10.350.10">
    <property type="entry name" value="LysM domain"/>
    <property type="match status" value="2"/>
</dbReference>
<evidence type="ECO:0000256" key="2">
    <source>
        <dbReference type="SAM" id="SignalP"/>
    </source>
</evidence>
<dbReference type="EMBL" id="JACVEL010000001">
    <property type="protein sequence ID" value="MBC9811277.1"/>
    <property type="molecule type" value="Genomic_DNA"/>
</dbReference>
<dbReference type="PROSITE" id="PS51782">
    <property type="entry name" value="LYSM"/>
    <property type="match status" value="2"/>
</dbReference>
<dbReference type="GO" id="GO:0000270">
    <property type="term" value="P:peptidoglycan metabolic process"/>
    <property type="evidence" value="ECO:0007669"/>
    <property type="project" value="InterPro"/>
</dbReference>
<dbReference type="GO" id="GO:0008933">
    <property type="term" value="F:peptidoglycan lytic transglycosylase activity"/>
    <property type="evidence" value="ECO:0007669"/>
    <property type="project" value="InterPro"/>
</dbReference>
<sequence>MRFVVLLVSFILTASLGFAQPKTGTPVPGSDQFVNVVEQSLAFYYAEYADKQGSSYEAVIDALNYSDGQVVEFSDEVYCQRLKEMNKLTPFKLECNETTLSTIRFFAAKRRGFARIVLGRSHLYFDMYEAKLAEHGLPLELKYLSVIESGLRPQVKSRAGALGLWQFMYGTGKMFGLKDNSYIDERMDPEKATEAACRYLKQLYNIYGDWNLALAAYNAGPGNVNKAIRRSGNKTTYWEVRPFLPKETQGYVPNFIAAAYLLTYHAEHNIIPAEAPIHYAELDTICLSKGIHMSTITKLVGWSEEEIKSLNPTYKLSYIPETNPKQCIYGPIKYIGKLVSLEDSLYRLEESIYNPSRTPAVVAPVVDETPLVGTDSTQTETPGATPAGNTFYHKVQSGETLGNIATKYGTTINKIMTLNGMSSTHIYVGQRLKIESTKAVDNTDTTPVAKPNTTATQAKYYTVKSGDTFGKIAQRHGKSISQLRQLNPGINIDRLRLGQKLRVR</sequence>
<keyword evidence="5" id="KW-1185">Reference proteome</keyword>
<dbReference type="PANTHER" id="PTHR33734:SF22">
    <property type="entry name" value="MEMBRANE-BOUND LYTIC MUREIN TRANSGLYCOSYLASE D"/>
    <property type="match status" value="1"/>
</dbReference>
<accession>A0A8J6PAR8</accession>
<dbReference type="InterPro" id="IPR000189">
    <property type="entry name" value="Transglyc_AS"/>
</dbReference>
<organism evidence="4 5">
    <name type="scientific">Taishania pollutisoli</name>
    <dbReference type="NCBI Taxonomy" id="2766479"/>
    <lineage>
        <taxon>Bacteria</taxon>
        <taxon>Pseudomonadati</taxon>
        <taxon>Bacteroidota</taxon>
        <taxon>Flavobacteriia</taxon>
        <taxon>Flavobacteriales</taxon>
        <taxon>Crocinitomicaceae</taxon>
        <taxon>Taishania</taxon>
    </lineage>
</organism>
<comment type="caution">
    <text evidence="4">The sequence shown here is derived from an EMBL/GenBank/DDBJ whole genome shotgun (WGS) entry which is preliminary data.</text>
</comment>
<feature type="domain" description="LysM" evidence="3">
    <location>
        <begin position="391"/>
        <end position="434"/>
    </location>
</feature>
<evidence type="ECO:0000256" key="1">
    <source>
        <dbReference type="ARBA" id="ARBA00007734"/>
    </source>
</evidence>
<comment type="similarity">
    <text evidence="1">Belongs to the transglycosylase Slt family.</text>
</comment>
<dbReference type="Proteomes" id="UP000652681">
    <property type="component" value="Unassembled WGS sequence"/>
</dbReference>
<dbReference type="SMART" id="SM00257">
    <property type="entry name" value="LysM"/>
    <property type="match status" value="2"/>
</dbReference>
<dbReference type="InterPro" id="IPR023346">
    <property type="entry name" value="Lysozyme-like_dom_sf"/>
</dbReference>
<protein>
    <submittedName>
        <fullName evidence="4">LysM peptidoglycan-binding domain-containing protein</fullName>
    </submittedName>
</protein>
<dbReference type="InterPro" id="IPR008258">
    <property type="entry name" value="Transglycosylase_SLT_dom_1"/>
</dbReference>
<dbReference type="SUPFAM" id="SSF54106">
    <property type="entry name" value="LysM domain"/>
    <property type="match status" value="2"/>
</dbReference>
<dbReference type="CDD" id="cd00118">
    <property type="entry name" value="LysM"/>
    <property type="match status" value="2"/>
</dbReference>
<evidence type="ECO:0000313" key="4">
    <source>
        <dbReference type="EMBL" id="MBC9811277.1"/>
    </source>
</evidence>
<feature type="signal peptide" evidence="2">
    <location>
        <begin position="1"/>
        <end position="19"/>
    </location>
</feature>
<dbReference type="PROSITE" id="PS00922">
    <property type="entry name" value="TRANSGLYCOSYLASE"/>
    <property type="match status" value="1"/>
</dbReference>
<dbReference type="CDD" id="cd16894">
    <property type="entry name" value="MltD-like"/>
    <property type="match status" value="1"/>
</dbReference>
<name>A0A8J6PAR8_9FLAO</name>
<keyword evidence="2" id="KW-0732">Signal</keyword>
<reference evidence="4" key="1">
    <citation type="submission" date="2020-09" db="EMBL/GenBank/DDBJ databases">
        <title>Taishania pollutisoli gen. nov., sp. nov., Isolated from Tetrabromobisphenol A-Contaminated Soil.</title>
        <authorList>
            <person name="Chen Q."/>
        </authorList>
    </citation>
    <scope>NUCLEOTIDE SEQUENCE</scope>
    <source>
        <strain evidence="4">CZZ-1</strain>
    </source>
</reference>
<dbReference type="SUPFAM" id="SSF53955">
    <property type="entry name" value="Lysozyme-like"/>
    <property type="match status" value="1"/>
</dbReference>
<feature type="domain" description="LysM" evidence="3">
    <location>
        <begin position="459"/>
        <end position="503"/>
    </location>
</feature>
<dbReference type="AlphaFoldDB" id="A0A8J6PAR8"/>
<dbReference type="Pfam" id="PF01464">
    <property type="entry name" value="SLT"/>
    <property type="match status" value="1"/>
</dbReference>
<gene>
    <name evidence="4" type="ORF">H9Y05_02200</name>
</gene>
<dbReference type="Gene3D" id="1.10.530.10">
    <property type="match status" value="1"/>
</dbReference>
<dbReference type="InterPro" id="IPR036779">
    <property type="entry name" value="LysM_dom_sf"/>
</dbReference>
<feature type="chain" id="PRO_5035322588" evidence="2">
    <location>
        <begin position="20"/>
        <end position="504"/>
    </location>
</feature>
<evidence type="ECO:0000259" key="3">
    <source>
        <dbReference type="PROSITE" id="PS51782"/>
    </source>
</evidence>
<evidence type="ECO:0000313" key="5">
    <source>
        <dbReference type="Proteomes" id="UP000652681"/>
    </source>
</evidence>
<dbReference type="InterPro" id="IPR018392">
    <property type="entry name" value="LysM"/>
</dbReference>
<dbReference type="PANTHER" id="PTHR33734">
    <property type="entry name" value="LYSM DOMAIN-CONTAINING GPI-ANCHORED PROTEIN 2"/>
    <property type="match status" value="1"/>
</dbReference>
<dbReference type="Pfam" id="PF01476">
    <property type="entry name" value="LysM"/>
    <property type="match status" value="2"/>
</dbReference>
<proteinExistence type="inferred from homology"/>
<dbReference type="GO" id="GO:0016020">
    <property type="term" value="C:membrane"/>
    <property type="evidence" value="ECO:0007669"/>
    <property type="project" value="InterPro"/>
</dbReference>